<reference evidence="2 3" key="1">
    <citation type="submission" date="2014-01" db="EMBL/GenBank/DDBJ databases">
        <authorList>
            <person name="Dobos K."/>
            <person name="Lenaerts A."/>
            <person name="Ordway D."/>
            <person name="DeGroote M.A."/>
            <person name="Parker T."/>
            <person name="Sizemore C."/>
            <person name="Tallon L.J."/>
            <person name="Sadzewicz L.K."/>
            <person name="Sengamalay N."/>
            <person name="Fraser C.M."/>
            <person name="Hine E."/>
            <person name="Shefchek K.A."/>
            <person name="Das S.P."/>
            <person name="Tettelin H."/>
        </authorList>
    </citation>
    <scope>NUCLEOTIDE SEQUENCE [LARGE SCALE GENOMIC DNA]</scope>
    <source>
        <strain evidence="2 3">Harvey</strain>
    </source>
</reference>
<evidence type="ECO:0000313" key="2">
    <source>
        <dbReference type="EMBL" id="EUA86502.1"/>
    </source>
</evidence>
<sequence length="84" mass="9463">MPLTPCRPERFVIDDQHAYRLTIARHITTRWDCRGKGVSGLIGPGVSGPERSHNDQDCRAVQPSQNHEDEAAPWRLLTFPVVAM</sequence>
<dbReference type="EMBL" id="JAOL01000173">
    <property type="protein sequence ID" value="EUA86502.1"/>
    <property type="molecule type" value="Genomic_DNA"/>
</dbReference>
<feature type="region of interest" description="Disordered" evidence="1">
    <location>
        <begin position="42"/>
        <end position="69"/>
    </location>
</feature>
<gene>
    <name evidence="2" type="ORF">I551_7073</name>
</gene>
<proteinExistence type="predicted"/>
<evidence type="ECO:0000256" key="1">
    <source>
        <dbReference type="SAM" id="MobiDB-lite"/>
    </source>
</evidence>
<evidence type="ECO:0000313" key="3">
    <source>
        <dbReference type="Proteomes" id="UP000020681"/>
    </source>
</evidence>
<dbReference type="Proteomes" id="UP000020681">
    <property type="component" value="Unassembled WGS sequence"/>
</dbReference>
<accession>A0ABP3A9D9</accession>
<comment type="caution">
    <text evidence="2">The sequence shown here is derived from an EMBL/GenBank/DDBJ whole genome shotgun (WGS) entry which is preliminary data.</text>
</comment>
<protein>
    <submittedName>
        <fullName evidence="2">Uncharacterized protein</fullName>
    </submittedName>
</protein>
<keyword evidence="3" id="KW-1185">Reference proteome</keyword>
<name>A0ABP3A9D9_MYCUL</name>
<organism evidence="2 3">
    <name type="scientific">Mycobacterium ulcerans str. Harvey</name>
    <dbReference type="NCBI Taxonomy" id="1299332"/>
    <lineage>
        <taxon>Bacteria</taxon>
        <taxon>Bacillati</taxon>
        <taxon>Actinomycetota</taxon>
        <taxon>Actinomycetes</taxon>
        <taxon>Mycobacteriales</taxon>
        <taxon>Mycobacteriaceae</taxon>
        <taxon>Mycobacterium</taxon>
        <taxon>Mycobacterium ulcerans group</taxon>
    </lineage>
</organism>